<dbReference type="RefSeq" id="WP_249478032.1">
    <property type="nucleotide sequence ID" value="NZ_CP097218.1"/>
</dbReference>
<dbReference type="InterPro" id="IPR001303">
    <property type="entry name" value="Aldolase_II/adducin_N"/>
</dbReference>
<dbReference type="Gene3D" id="3.40.225.10">
    <property type="entry name" value="Class II aldolase/adducin N-terminal domain"/>
    <property type="match status" value="1"/>
</dbReference>
<evidence type="ECO:0000256" key="1">
    <source>
        <dbReference type="ARBA" id="ARBA00022723"/>
    </source>
</evidence>
<reference evidence="4" key="1">
    <citation type="submission" date="2022-05" db="EMBL/GenBank/DDBJ databases">
        <title>Genomic analysis of Brachybacterium sp. CBA3104.</title>
        <authorList>
            <person name="Roh S.W."/>
            <person name="Kim Y.B."/>
            <person name="Kim Y."/>
        </authorList>
    </citation>
    <scope>NUCLEOTIDE SEQUENCE</scope>
    <source>
        <strain evidence="4">CBA3104</strain>
    </source>
</reference>
<organism evidence="4 5">
    <name type="scientific">Brachybacterium kimchii</name>
    <dbReference type="NCBI Taxonomy" id="2942909"/>
    <lineage>
        <taxon>Bacteria</taxon>
        <taxon>Bacillati</taxon>
        <taxon>Actinomycetota</taxon>
        <taxon>Actinomycetes</taxon>
        <taxon>Micrococcales</taxon>
        <taxon>Dermabacteraceae</taxon>
        <taxon>Brachybacterium</taxon>
    </lineage>
</organism>
<protein>
    <submittedName>
        <fullName evidence="4">Class II aldolase/adducin family protein</fullName>
    </submittedName>
</protein>
<dbReference type="InterPro" id="IPR050197">
    <property type="entry name" value="Aldolase_class_II_sugar_metab"/>
</dbReference>
<proteinExistence type="predicted"/>
<accession>A0ABY4N2V5</accession>
<sequence length="211" mass="22168">MTAALDEVISAGRSLVSLGMSPGSSGNVSIREGDRVLVSATGTDLGRLSADSFAVLDLDGLQVAGPRASKEAPLHTAFYRRRDDAGAVIHLHSAYATAVSVLAPWSDRTAVPPLTPYAVMRVGRVPMVPYRMPGSPELGELLEGIPGDFRAALLAHHGMVVAGRDAAHAQEVAVELEEACRLTVLTRGLDPVTLADDHVAELVAAYGVPWE</sequence>
<name>A0ABY4N2V5_9MICO</name>
<evidence type="ECO:0000313" key="4">
    <source>
        <dbReference type="EMBL" id="UQN28889.1"/>
    </source>
</evidence>
<evidence type="ECO:0000313" key="5">
    <source>
        <dbReference type="Proteomes" id="UP001055868"/>
    </source>
</evidence>
<gene>
    <name evidence="4" type="ORF">M4486_14835</name>
</gene>
<evidence type="ECO:0000256" key="2">
    <source>
        <dbReference type="ARBA" id="ARBA00023239"/>
    </source>
</evidence>
<evidence type="ECO:0000259" key="3">
    <source>
        <dbReference type="SMART" id="SM01007"/>
    </source>
</evidence>
<dbReference type="PANTHER" id="PTHR22789">
    <property type="entry name" value="FUCULOSE PHOSPHATE ALDOLASE"/>
    <property type="match status" value="1"/>
</dbReference>
<dbReference type="PANTHER" id="PTHR22789:SF0">
    <property type="entry name" value="3-OXO-TETRONATE 4-PHOSPHATE DECARBOXYLASE-RELATED"/>
    <property type="match status" value="1"/>
</dbReference>
<feature type="domain" description="Class II aldolase/adducin N-terminal" evidence="3">
    <location>
        <begin position="6"/>
        <end position="184"/>
    </location>
</feature>
<dbReference type="Pfam" id="PF00596">
    <property type="entry name" value="Aldolase_II"/>
    <property type="match status" value="1"/>
</dbReference>
<keyword evidence="5" id="KW-1185">Reference proteome</keyword>
<dbReference type="Proteomes" id="UP001055868">
    <property type="component" value="Chromosome"/>
</dbReference>
<keyword evidence="1" id="KW-0479">Metal-binding</keyword>
<dbReference type="SUPFAM" id="SSF53639">
    <property type="entry name" value="AraD/HMP-PK domain-like"/>
    <property type="match status" value="1"/>
</dbReference>
<dbReference type="SMART" id="SM01007">
    <property type="entry name" value="Aldolase_II"/>
    <property type="match status" value="1"/>
</dbReference>
<dbReference type="EMBL" id="CP097218">
    <property type="protein sequence ID" value="UQN28889.1"/>
    <property type="molecule type" value="Genomic_DNA"/>
</dbReference>
<dbReference type="InterPro" id="IPR036409">
    <property type="entry name" value="Aldolase_II/adducin_N_sf"/>
</dbReference>
<keyword evidence="2" id="KW-0456">Lyase</keyword>